<feature type="region of interest" description="Disordered" evidence="3">
    <location>
        <begin position="1"/>
        <end position="26"/>
    </location>
</feature>
<dbReference type="NCBIfam" id="NF009150">
    <property type="entry name" value="PRK12497.1-3"/>
    <property type="match status" value="1"/>
</dbReference>
<dbReference type="PANTHER" id="PTHR34039">
    <property type="entry name" value="UPF0102 PROTEIN YRAN"/>
    <property type="match status" value="1"/>
</dbReference>
<dbReference type="AlphaFoldDB" id="A0A841T7W9"/>
<evidence type="ECO:0000313" key="5">
    <source>
        <dbReference type="Proteomes" id="UP000574133"/>
    </source>
</evidence>
<dbReference type="InterPro" id="IPR011335">
    <property type="entry name" value="Restrct_endonuc-II-like"/>
</dbReference>
<dbReference type="InterPro" id="IPR003509">
    <property type="entry name" value="UPF0102_YraN-like"/>
</dbReference>
<dbReference type="NCBIfam" id="TIGR00252">
    <property type="entry name" value="YraN family protein"/>
    <property type="match status" value="1"/>
</dbReference>
<dbReference type="Gene3D" id="3.40.1350.10">
    <property type="match status" value="1"/>
</dbReference>
<dbReference type="SUPFAM" id="SSF52980">
    <property type="entry name" value="Restriction endonuclease-like"/>
    <property type="match status" value="1"/>
</dbReference>
<dbReference type="PANTHER" id="PTHR34039:SF1">
    <property type="entry name" value="UPF0102 PROTEIN YRAN"/>
    <property type="match status" value="1"/>
</dbReference>
<proteinExistence type="inferred from homology"/>
<gene>
    <name evidence="4" type="ORF">H4Q31_06660</name>
</gene>
<dbReference type="Proteomes" id="UP000574133">
    <property type="component" value="Unassembled WGS sequence"/>
</dbReference>
<evidence type="ECO:0000313" key="4">
    <source>
        <dbReference type="EMBL" id="MBB6677012.1"/>
    </source>
</evidence>
<dbReference type="HAMAP" id="MF_00048">
    <property type="entry name" value="UPF0102"/>
    <property type="match status" value="1"/>
</dbReference>
<name>A0A841T7W9_9BACL</name>
<dbReference type="NCBIfam" id="NF009154">
    <property type="entry name" value="PRK12497.3-3"/>
    <property type="match status" value="1"/>
</dbReference>
<reference evidence="4 5" key="1">
    <citation type="submission" date="2020-08" db="EMBL/GenBank/DDBJ databases">
        <title>Cohnella phylogeny.</title>
        <authorList>
            <person name="Dunlap C."/>
        </authorList>
    </citation>
    <scope>NUCLEOTIDE SEQUENCE [LARGE SCALE GENOMIC DNA]</scope>
    <source>
        <strain evidence="4 5">DSM 103658</strain>
    </source>
</reference>
<organism evidence="4 5">
    <name type="scientific">Cohnella lubricantis</name>
    <dbReference type="NCBI Taxonomy" id="2163172"/>
    <lineage>
        <taxon>Bacteria</taxon>
        <taxon>Bacillati</taxon>
        <taxon>Bacillota</taxon>
        <taxon>Bacilli</taxon>
        <taxon>Bacillales</taxon>
        <taxon>Paenibacillaceae</taxon>
        <taxon>Cohnella</taxon>
    </lineage>
</organism>
<dbReference type="InterPro" id="IPR011856">
    <property type="entry name" value="tRNA_endonuc-like_dom_sf"/>
</dbReference>
<keyword evidence="5" id="KW-1185">Reference proteome</keyword>
<comment type="caution">
    <text evidence="4">The sequence shown here is derived from an EMBL/GenBank/DDBJ whole genome shotgun (WGS) entry which is preliminary data.</text>
</comment>
<evidence type="ECO:0000256" key="3">
    <source>
        <dbReference type="SAM" id="MobiDB-lite"/>
    </source>
</evidence>
<sequence>MDDSKKSIRPAGRPADRRRATGREAEEAAARHLAACGYRIIDRNWRCRAGEIDLIASDSGALVFVEVRSRRNPSRFGTAVEAVTPRKQAQVRNVAQYYLAMKKIDGRPIRFDVIAVTFDGNGEISELRHLEGAF</sequence>
<protein>
    <recommendedName>
        <fullName evidence="2">UPF0102 protein H4Q31_06660</fullName>
    </recommendedName>
</protein>
<accession>A0A841T7W9</accession>
<dbReference type="Pfam" id="PF02021">
    <property type="entry name" value="UPF0102"/>
    <property type="match status" value="1"/>
</dbReference>
<dbReference type="GO" id="GO:0003676">
    <property type="term" value="F:nucleic acid binding"/>
    <property type="evidence" value="ECO:0007669"/>
    <property type="project" value="InterPro"/>
</dbReference>
<evidence type="ECO:0000256" key="2">
    <source>
        <dbReference type="HAMAP-Rule" id="MF_00048"/>
    </source>
</evidence>
<feature type="compositionally biased region" description="Basic and acidic residues" evidence="3">
    <location>
        <begin position="14"/>
        <end position="26"/>
    </location>
</feature>
<evidence type="ECO:0000256" key="1">
    <source>
        <dbReference type="ARBA" id="ARBA00006738"/>
    </source>
</evidence>
<dbReference type="EMBL" id="JACJVN010000025">
    <property type="protein sequence ID" value="MBB6677012.1"/>
    <property type="molecule type" value="Genomic_DNA"/>
</dbReference>
<comment type="similarity">
    <text evidence="1 2">Belongs to the UPF0102 family.</text>
</comment>
<dbReference type="CDD" id="cd20736">
    <property type="entry name" value="PoNe_Nuclease"/>
    <property type="match status" value="1"/>
</dbReference>